<dbReference type="Pfam" id="PF00379">
    <property type="entry name" value="Chitin_bind_4"/>
    <property type="match status" value="1"/>
</dbReference>
<dbReference type="STRING" id="36166.T1GES4"/>
<reference evidence="6" key="1">
    <citation type="submission" date="2013-02" db="EMBL/GenBank/DDBJ databases">
        <authorList>
            <person name="Hughes D."/>
        </authorList>
    </citation>
    <scope>NUCLEOTIDE SEQUENCE</scope>
    <source>
        <strain>Durham</strain>
        <strain evidence="6">NC isolate 2 -- Noor lab</strain>
    </source>
</reference>
<dbReference type="InterPro" id="IPR031311">
    <property type="entry name" value="CHIT_BIND_RR_consensus"/>
</dbReference>
<organism evidence="5 6">
    <name type="scientific">Megaselia scalaris</name>
    <name type="common">Humpbacked fly</name>
    <name type="synonym">Phora scalaris</name>
    <dbReference type="NCBI Taxonomy" id="36166"/>
    <lineage>
        <taxon>Eukaryota</taxon>
        <taxon>Metazoa</taxon>
        <taxon>Ecdysozoa</taxon>
        <taxon>Arthropoda</taxon>
        <taxon>Hexapoda</taxon>
        <taxon>Insecta</taxon>
        <taxon>Pterygota</taxon>
        <taxon>Neoptera</taxon>
        <taxon>Endopterygota</taxon>
        <taxon>Diptera</taxon>
        <taxon>Brachycera</taxon>
        <taxon>Muscomorpha</taxon>
        <taxon>Platypezoidea</taxon>
        <taxon>Phoridae</taxon>
        <taxon>Megaseliini</taxon>
        <taxon>Megaselia</taxon>
    </lineage>
</organism>
<dbReference type="InterPro" id="IPR000618">
    <property type="entry name" value="Insect_cuticle"/>
</dbReference>
<keyword evidence="4" id="KW-0732">Signal</keyword>
<keyword evidence="1 2" id="KW-0193">Cuticle</keyword>
<dbReference type="PROSITE" id="PS51155">
    <property type="entry name" value="CHIT_BIND_RR_2"/>
    <property type="match status" value="1"/>
</dbReference>
<dbReference type="EMBL" id="CAQQ02393049">
    <property type="status" value="NOT_ANNOTATED_CDS"/>
    <property type="molecule type" value="Genomic_DNA"/>
</dbReference>
<dbReference type="PANTHER" id="PTHR10380">
    <property type="entry name" value="CUTICLE PROTEIN"/>
    <property type="match status" value="1"/>
</dbReference>
<sequence>MIKLIVVLAFIGFLAAGPTQTTTKPSSIAILETSRKHDEDGSWNFSFKSSDGHTREEKSVVTDPGSKDEEKKFSISGSYKYIDANGKEVEVHYTADENGFVPIGTGIPESISNAAKGIDVYKH</sequence>
<accession>T1GES4</accession>
<protein>
    <recommendedName>
        <fullName evidence="7">Larval cuticle protein LCP-17</fullName>
    </recommendedName>
</protein>
<feature type="compositionally biased region" description="Basic and acidic residues" evidence="3">
    <location>
        <begin position="50"/>
        <end position="69"/>
    </location>
</feature>
<name>T1GES4_MEGSC</name>
<feature type="chain" id="PRO_5004588233" description="Larval cuticle protein LCP-17" evidence="4">
    <location>
        <begin position="17"/>
        <end position="123"/>
    </location>
</feature>
<reference evidence="5" key="2">
    <citation type="submission" date="2015-06" db="UniProtKB">
        <authorList>
            <consortium name="EnsemblMetazoa"/>
        </authorList>
    </citation>
    <scope>IDENTIFICATION</scope>
</reference>
<dbReference type="PROSITE" id="PS00233">
    <property type="entry name" value="CHIT_BIND_RR_1"/>
    <property type="match status" value="1"/>
</dbReference>
<evidence type="ECO:0008006" key="7">
    <source>
        <dbReference type="Google" id="ProtNLM"/>
    </source>
</evidence>
<dbReference type="PRINTS" id="PR00947">
    <property type="entry name" value="CUTICLE"/>
</dbReference>
<feature type="signal peptide" evidence="4">
    <location>
        <begin position="1"/>
        <end position="16"/>
    </location>
</feature>
<dbReference type="AlphaFoldDB" id="T1GES4"/>
<dbReference type="InterPro" id="IPR050468">
    <property type="entry name" value="Cuticle_Struct_Prot"/>
</dbReference>
<evidence type="ECO:0000313" key="5">
    <source>
        <dbReference type="EnsemblMetazoa" id="MESCA001845-PA"/>
    </source>
</evidence>
<dbReference type="GO" id="GO:0008010">
    <property type="term" value="F:structural constituent of chitin-based larval cuticle"/>
    <property type="evidence" value="ECO:0007669"/>
    <property type="project" value="TreeGrafter"/>
</dbReference>
<dbReference type="OMA" id="DGTHRHE"/>
<dbReference type="EnsemblMetazoa" id="MESCA001845-RA">
    <property type="protein sequence ID" value="MESCA001845-PA"/>
    <property type="gene ID" value="MESCA001845"/>
</dbReference>
<dbReference type="GO" id="GO:0062129">
    <property type="term" value="C:chitin-based extracellular matrix"/>
    <property type="evidence" value="ECO:0007669"/>
    <property type="project" value="TreeGrafter"/>
</dbReference>
<dbReference type="HOGENOM" id="CLU_065450_6_1_1"/>
<evidence type="ECO:0000256" key="2">
    <source>
        <dbReference type="PROSITE-ProRule" id="PRU00497"/>
    </source>
</evidence>
<feature type="region of interest" description="Disordered" evidence="3">
    <location>
        <begin position="39"/>
        <end position="69"/>
    </location>
</feature>
<evidence type="ECO:0000256" key="1">
    <source>
        <dbReference type="ARBA" id="ARBA00022460"/>
    </source>
</evidence>
<evidence type="ECO:0000256" key="3">
    <source>
        <dbReference type="SAM" id="MobiDB-lite"/>
    </source>
</evidence>
<dbReference type="PANTHER" id="PTHR10380:SF233">
    <property type="entry name" value="CUTICULAR PROTEIN 47EB-RELATED"/>
    <property type="match status" value="1"/>
</dbReference>
<evidence type="ECO:0000313" key="6">
    <source>
        <dbReference type="Proteomes" id="UP000015102"/>
    </source>
</evidence>
<keyword evidence="6" id="KW-1185">Reference proteome</keyword>
<proteinExistence type="predicted"/>
<evidence type="ECO:0000256" key="4">
    <source>
        <dbReference type="SAM" id="SignalP"/>
    </source>
</evidence>
<dbReference type="Proteomes" id="UP000015102">
    <property type="component" value="Unassembled WGS sequence"/>
</dbReference>